<protein>
    <submittedName>
        <fullName evidence="2">Uncharacterized protein</fullName>
    </submittedName>
</protein>
<feature type="chain" id="PRO_5025048731" evidence="1">
    <location>
        <begin position="19"/>
        <end position="145"/>
    </location>
</feature>
<reference evidence="2 3" key="1">
    <citation type="submission" date="2019-07" db="EMBL/GenBank/DDBJ databases">
        <title>Genome assembly of two rare yeast pathogens: Diutina rugosa and Trichomonascus ciferrii.</title>
        <authorList>
            <person name="Mixao V."/>
            <person name="Saus E."/>
            <person name="Hansen A."/>
            <person name="Lass-Flor C."/>
            <person name="Gabaldon T."/>
        </authorList>
    </citation>
    <scope>NUCLEOTIDE SEQUENCE [LARGE SCALE GENOMIC DNA]</scope>
    <source>
        <strain evidence="2 3">CBS 613</strain>
    </source>
</reference>
<dbReference type="RefSeq" id="XP_034015196.1">
    <property type="nucleotide sequence ID" value="XM_034159099.1"/>
</dbReference>
<dbReference type="Proteomes" id="UP000449547">
    <property type="component" value="Unassembled WGS sequence"/>
</dbReference>
<evidence type="ECO:0000256" key="1">
    <source>
        <dbReference type="SAM" id="SignalP"/>
    </source>
</evidence>
<keyword evidence="3" id="KW-1185">Reference proteome</keyword>
<organism evidence="2 3">
    <name type="scientific">Diutina rugosa</name>
    <name type="common">Yeast</name>
    <name type="synonym">Candida rugosa</name>
    <dbReference type="NCBI Taxonomy" id="5481"/>
    <lineage>
        <taxon>Eukaryota</taxon>
        <taxon>Fungi</taxon>
        <taxon>Dikarya</taxon>
        <taxon>Ascomycota</taxon>
        <taxon>Saccharomycotina</taxon>
        <taxon>Pichiomycetes</taxon>
        <taxon>Debaryomycetaceae</taxon>
        <taxon>Diutina</taxon>
    </lineage>
</organism>
<dbReference type="VEuPathDB" id="FungiDB:DIURU_000081"/>
<evidence type="ECO:0000313" key="2">
    <source>
        <dbReference type="EMBL" id="KAA8908768.1"/>
    </source>
</evidence>
<evidence type="ECO:0000313" key="3">
    <source>
        <dbReference type="Proteomes" id="UP000449547"/>
    </source>
</evidence>
<accession>A0A642V065</accession>
<dbReference type="AlphaFoldDB" id="A0A642V065"/>
<gene>
    <name evidence="2" type="ORF">DIURU_000081</name>
</gene>
<proteinExistence type="predicted"/>
<name>A0A642V065_DIURU</name>
<dbReference type="EMBL" id="SWFT01000004">
    <property type="protein sequence ID" value="KAA8908768.1"/>
    <property type="molecule type" value="Genomic_DNA"/>
</dbReference>
<comment type="caution">
    <text evidence="2">The sequence shown here is derived from an EMBL/GenBank/DDBJ whole genome shotgun (WGS) entry which is preliminary data.</text>
</comment>
<feature type="signal peptide" evidence="1">
    <location>
        <begin position="1"/>
        <end position="18"/>
    </location>
</feature>
<sequence>MKFTTVIVSAAAIAGVASAPVAEGEATLGLIKGILGGLLGHGSWGGSWGWNGQGGWGWGGNGGWGSSWYYRKITVIKSKGGQTYYYCFPPNYNPCGCEADAAYAVTSDDANKLIDDASFAVETNDAVTIPDDVAEQGVAAAAQSS</sequence>
<keyword evidence="1" id="KW-0732">Signal</keyword>
<dbReference type="GeneID" id="54778734"/>